<protein>
    <submittedName>
        <fullName evidence="1">Uncharacterized protein</fullName>
    </submittedName>
</protein>
<evidence type="ECO:0000313" key="2">
    <source>
        <dbReference type="Proteomes" id="UP000835052"/>
    </source>
</evidence>
<dbReference type="Proteomes" id="UP000835052">
    <property type="component" value="Unassembled WGS sequence"/>
</dbReference>
<comment type="caution">
    <text evidence="1">The sequence shown here is derived from an EMBL/GenBank/DDBJ whole genome shotgun (WGS) entry which is preliminary data.</text>
</comment>
<name>A0A8S1H2Z2_9PELO</name>
<dbReference type="AlphaFoldDB" id="A0A8S1H2Z2"/>
<reference evidence="1" key="1">
    <citation type="submission" date="2020-10" db="EMBL/GenBank/DDBJ databases">
        <authorList>
            <person name="Kikuchi T."/>
        </authorList>
    </citation>
    <scope>NUCLEOTIDE SEQUENCE</scope>
    <source>
        <strain evidence="1">NKZ352</strain>
    </source>
</reference>
<organism evidence="1 2">
    <name type="scientific">Caenorhabditis auriculariae</name>
    <dbReference type="NCBI Taxonomy" id="2777116"/>
    <lineage>
        <taxon>Eukaryota</taxon>
        <taxon>Metazoa</taxon>
        <taxon>Ecdysozoa</taxon>
        <taxon>Nematoda</taxon>
        <taxon>Chromadorea</taxon>
        <taxon>Rhabditida</taxon>
        <taxon>Rhabditina</taxon>
        <taxon>Rhabditomorpha</taxon>
        <taxon>Rhabditoidea</taxon>
        <taxon>Rhabditidae</taxon>
        <taxon>Peloderinae</taxon>
        <taxon>Caenorhabditis</taxon>
    </lineage>
</organism>
<keyword evidence="2" id="KW-1185">Reference proteome</keyword>
<sequence length="102" mass="11619">MAQTRFVPIRVYSFGGWIASIKRVLGSSFERRQTDLQNLGKRWRRGKKSLEEGEEAEAGAGMRRCSRSSGIYMGSGSAYSEHRTLRPALKFPPEVEKKKIRI</sequence>
<accession>A0A8S1H2Z2</accession>
<evidence type="ECO:0000313" key="1">
    <source>
        <dbReference type="EMBL" id="CAD6187780.1"/>
    </source>
</evidence>
<dbReference type="EMBL" id="CAJGYM010000007">
    <property type="protein sequence ID" value="CAD6187780.1"/>
    <property type="molecule type" value="Genomic_DNA"/>
</dbReference>
<gene>
    <name evidence="1" type="ORF">CAUJ_LOCUS3699</name>
</gene>
<proteinExistence type="predicted"/>